<keyword evidence="4" id="KW-0862">Zinc</keyword>
<dbReference type="PIRSF" id="PIRSF039012">
    <property type="entry name" value="ASP"/>
    <property type="match status" value="1"/>
</dbReference>
<keyword evidence="2" id="KW-0479">Metal-binding</keyword>
<dbReference type="KEGG" id="axe:P40_15245"/>
<dbReference type="InterPro" id="IPR055438">
    <property type="entry name" value="AstE_AspA_cat"/>
</dbReference>
<dbReference type="Proteomes" id="UP001107961">
    <property type="component" value="Unassembled WGS sequence"/>
</dbReference>
<organism evidence="6 7">
    <name type="scientific">Alloalcanivorax xenomutans</name>
    <dbReference type="NCBI Taxonomy" id="1094342"/>
    <lineage>
        <taxon>Bacteria</taxon>
        <taxon>Pseudomonadati</taxon>
        <taxon>Pseudomonadota</taxon>
        <taxon>Gammaproteobacteria</taxon>
        <taxon>Oceanospirillales</taxon>
        <taxon>Alcanivoracaceae</taxon>
        <taxon>Alloalcanivorax</taxon>
    </lineage>
</organism>
<dbReference type="InterPro" id="IPR043795">
    <property type="entry name" value="N-alpha-Ac-DABA-like"/>
</dbReference>
<evidence type="ECO:0000313" key="6">
    <source>
        <dbReference type="EMBL" id="MCE7510976.1"/>
    </source>
</evidence>
<evidence type="ECO:0000256" key="3">
    <source>
        <dbReference type="ARBA" id="ARBA00022801"/>
    </source>
</evidence>
<evidence type="ECO:0000256" key="4">
    <source>
        <dbReference type="ARBA" id="ARBA00022833"/>
    </source>
</evidence>
<evidence type="ECO:0000313" key="7">
    <source>
        <dbReference type="Proteomes" id="UP001107961"/>
    </source>
</evidence>
<evidence type="ECO:0000256" key="1">
    <source>
        <dbReference type="ARBA" id="ARBA00001947"/>
    </source>
</evidence>
<name>A0A9Q3ZGG6_9GAMM</name>
<feature type="domain" description="Succinylglutamate desuccinylase/Aspartoacylase catalytic" evidence="5">
    <location>
        <begin position="57"/>
        <end position="237"/>
    </location>
</feature>
<dbReference type="AlphaFoldDB" id="A0A9Q3ZGG6"/>
<comment type="cofactor">
    <cofactor evidence="1">
        <name>Zn(2+)</name>
        <dbReference type="ChEBI" id="CHEBI:29105"/>
    </cofactor>
</comment>
<dbReference type="PANTHER" id="PTHR37326">
    <property type="entry name" value="BLL3975 PROTEIN"/>
    <property type="match status" value="1"/>
</dbReference>
<comment type="caution">
    <text evidence="6">The sequence shown here is derived from an EMBL/GenBank/DDBJ whole genome shotgun (WGS) entry which is preliminary data.</text>
</comment>
<evidence type="ECO:0000256" key="2">
    <source>
        <dbReference type="ARBA" id="ARBA00022723"/>
    </source>
</evidence>
<dbReference type="GO" id="GO:0016811">
    <property type="term" value="F:hydrolase activity, acting on carbon-nitrogen (but not peptide) bonds, in linear amides"/>
    <property type="evidence" value="ECO:0007669"/>
    <property type="project" value="InterPro"/>
</dbReference>
<dbReference type="CDD" id="cd06251">
    <property type="entry name" value="M14_ASTE_ASPA-like"/>
    <property type="match status" value="1"/>
</dbReference>
<dbReference type="GO" id="GO:0046872">
    <property type="term" value="F:metal ion binding"/>
    <property type="evidence" value="ECO:0007669"/>
    <property type="project" value="UniProtKB-KW"/>
</dbReference>
<dbReference type="RefSeq" id="WP_022995683.1">
    <property type="nucleotide sequence ID" value="NZ_CBDDTQ010000006.1"/>
</dbReference>
<evidence type="ECO:0000259" key="5">
    <source>
        <dbReference type="Pfam" id="PF24827"/>
    </source>
</evidence>
<dbReference type="GO" id="GO:0016788">
    <property type="term" value="F:hydrolase activity, acting on ester bonds"/>
    <property type="evidence" value="ECO:0007669"/>
    <property type="project" value="InterPro"/>
</dbReference>
<dbReference type="Gene3D" id="3.40.630.10">
    <property type="entry name" value="Zn peptidases"/>
    <property type="match status" value="1"/>
</dbReference>
<dbReference type="SUPFAM" id="SSF53187">
    <property type="entry name" value="Zn-dependent exopeptidases"/>
    <property type="match status" value="1"/>
</dbReference>
<dbReference type="GeneID" id="94687637"/>
<dbReference type="EMBL" id="JAJVKT010000035">
    <property type="protein sequence ID" value="MCE7510976.1"/>
    <property type="molecule type" value="Genomic_DNA"/>
</dbReference>
<accession>A0A9Q3ZGG6</accession>
<protein>
    <submittedName>
        <fullName evidence="6">Succinylglutamate desuccinylase/aspartoacylase family protein</fullName>
    </submittedName>
</protein>
<reference evidence="6" key="1">
    <citation type="submission" date="2022-01" db="EMBL/GenBank/DDBJ databases">
        <authorList>
            <person name="Karlyshev A.V."/>
            <person name="Jaspars M."/>
        </authorList>
    </citation>
    <scope>NUCLEOTIDE SEQUENCE</scope>
    <source>
        <strain evidence="6">AGSA3-2</strain>
    </source>
</reference>
<keyword evidence="3" id="KW-0378">Hydrolase</keyword>
<dbReference type="PANTHER" id="PTHR37326:SF2">
    <property type="entry name" value="SUCCINYLGLUTAMATE DESUCCINYLASE_ASPARTOACYLASE FAMILY PROTEIN"/>
    <property type="match status" value="1"/>
</dbReference>
<gene>
    <name evidence="6" type="ORF">LZG35_20265</name>
</gene>
<sequence length="357" mass="38725">MKNSNPKNPKEPKAAPFQLNGITVAPGTRAKVELPLAQLYTQTPLNVPIHVIHGRHPGPVLMVSAAIHGDELNGVEIIRRLLRHSSLRRLNGTLLAVPVVNVFGFIHKTRYLPDRRDLNRCFPGSETGSLGARMAWQFKTQVLDRATHAVDLHTGAIHRANLPQIRADLSNHATAEMASAFGVPVVINSVLGEGTLREVAEAQGIPVITYEAGEALRFEEGCIRAGVRGVLNVMHHLGMTGPRKTRAPLEPHIARSSSWVRADRDGVFLPLVALGAWLKKGQLIGRISSPFGGEDVSIHSPCAGILVGRNNLPLVNEGEALYHIARFDEVQEVAQNLEVFTSDIEHGPTLAGEPPIV</sequence>
<keyword evidence="7" id="KW-1185">Reference proteome</keyword>
<proteinExistence type="predicted"/>
<dbReference type="InterPro" id="IPR053138">
    <property type="entry name" value="N-alpha-Ac-DABA_deacetylase"/>
</dbReference>
<dbReference type="Pfam" id="PF24827">
    <property type="entry name" value="AstE_AspA_cat"/>
    <property type="match status" value="1"/>
</dbReference>